<dbReference type="EMBL" id="UGDD01000002">
    <property type="protein sequence ID" value="STJ52230.1"/>
    <property type="molecule type" value="Genomic_DNA"/>
</dbReference>
<proteinExistence type="predicted"/>
<organism evidence="1 2">
    <name type="scientific">Escherichia coli</name>
    <dbReference type="NCBI Taxonomy" id="562"/>
    <lineage>
        <taxon>Bacteria</taxon>
        <taxon>Pseudomonadati</taxon>
        <taxon>Pseudomonadota</taxon>
        <taxon>Gammaproteobacteria</taxon>
        <taxon>Enterobacterales</taxon>
        <taxon>Enterobacteriaceae</taxon>
        <taxon>Escherichia</taxon>
    </lineage>
</organism>
<accession>A0A376WTH3</accession>
<evidence type="ECO:0000313" key="1">
    <source>
        <dbReference type="EMBL" id="STJ52230.1"/>
    </source>
</evidence>
<dbReference type="AlphaFoldDB" id="A0A376WTH3"/>
<gene>
    <name evidence="1" type="ORF">NCTC9045_00019</name>
</gene>
<protein>
    <submittedName>
        <fullName evidence="1">Uncharacterized protein</fullName>
    </submittedName>
</protein>
<name>A0A376WTH3_ECOLX</name>
<sequence length="97" mass="11069">MITFQQGVEGVEKLFLRSFFISKKLNIVDQQCIYGTVVAFKLFDRVVLQGFNHVLNKALGVHINHFGIRLARHNAVTHRMQQVSFTQTRAAIKNNGL</sequence>
<evidence type="ECO:0000313" key="2">
    <source>
        <dbReference type="Proteomes" id="UP000254503"/>
    </source>
</evidence>
<reference evidence="1 2" key="1">
    <citation type="submission" date="2018-06" db="EMBL/GenBank/DDBJ databases">
        <authorList>
            <consortium name="Pathogen Informatics"/>
            <person name="Doyle S."/>
        </authorList>
    </citation>
    <scope>NUCLEOTIDE SEQUENCE [LARGE SCALE GENOMIC DNA]</scope>
    <source>
        <strain evidence="1 2">NCTC9045</strain>
    </source>
</reference>
<dbReference type="Proteomes" id="UP000254503">
    <property type="component" value="Unassembled WGS sequence"/>
</dbReference>